<dbReference type="InterPro" id="IPR012341">
    <property type="entry name" value="6hp_glycosidase-like_sf"/>
</dbReference>
<dbReference type="RefSeq" id="WP_150087160.1">
    <property type="nucleotide sequence ID" value="NZ_VWSF01000002.1"/>
</dbReference>
<keyword evidence="1" id="KW-0479">Metal-binding</keyword>
<dbReference type="Pfam" id="PF13575">
    <property type="entry name" value="DUF4135"/>
    <property type="match status" value="1"/>
</dbReference>
<dbReference type="Proteomes" id="UP000323426">
    <property type="component" value="Unassembled WGS sequence"/>
</dbReference>
<dbReference type="InterPro" id="IPR017146">
    <property type="entry name" value="Lanti_2_LanM"/>
</dbReference>
<dbReference type="EMBL" id="VWSF01000002">
    <property type="protein sequence ID" value="KAA5548833.1"/>
    <property type="molecule type" value="Genomic_DNA"/>
</dbReference>
<sequence>MKLDTNCLLKALTLKERAAFVKNINVAFPSGPEASSKLAEKWKARYPFSEGEYFGKKLQKYNLTEAEFINLTGAPTNILKDFISFNQISLQQKLAQLNTDIAENYTYFSEKYLSRVPVAGFLDFVEPLIREAVQRLTNTIDANVAAGKWGHAFAIENIKNHLVDNIPAKLYEMVNRTLVLEMNIARLKDELTGETPAERFNSFIKLIRTPERRQALAEEYPVLIRQISDYLDSWYQNSSLFLERLHTDWTQLLSVFGIAENDTINKIITSAGDRHRGGQTVTIVTFVSGKKVVYKPRPLAVEAHFQELLQWYNQKGVTNPFRILTILNRETYGWVEFIEHTACQSKAELEQYYERYGSLLAILYSINATDFHLENIIAAGEHPVLIDIESLFHPNMVHKNHGVYSDIFNQLELSVLKVQLLPMRLYLNDQNEGIDVGGLNDSAGKLSPMAAPVWIADATDEMKLVQQQIVYQGSKNVALLQGEKSDYFQYADQIEAGFRHTYQIILQSKAELLAAGSILDMFANDHIRVMYRQTATYTQILYASFHPDFLRDAYERDILFDKLWEEAPGRPDVEKVIDAEQAALHKMDIPVFVTKPNAKSLWLDDNQSVTDFYEATGLEQVRYKIENLSAADCEKQCWFIRASLSSSAPVEQHHTASINYLAQKLTTEATEESLIAAAKNIGDRLQSLAFITEDNANWIGLVLRGKNYDINPLAMDLYSGLPGVTLFLAYLGHVTGEPKYTRLAQQSLNTVISTTDDYMADNFVKRLGMFDGWVGIIYLYTHLGILWQRADLLDRAEAVIGFLDPYLPAGKDVDIVTGSAGMILSLLALYRVRPAAATSNLAIKLGRHLEENAIAMPTGKAWKIEHQQPLAGFAHGNAGIAYALAKLYLLTRQEQFKTLALEGIAYERTLFVPERNNWLDLRKASSSTPESHNDMVAWCTGAAGIGLARLKMLDFLHDNQVVEEIEAAIQTTTHQGFGRNHSLCHGDFGNLELLADAAAIFEDDALKIKAGKIAQVLLQSMQEHGWLCGTAQNIEIPGFMTGIAGIGYQMLRLSNAIPMPSILTLEPPILE</sequence>
<dbReference type="Pfam" id="PF05147">
    <property type="entry name" value="LANC_like"/>
    <property type="match status" value="1"/>
</dbReference>
<gene>
    <name evidence="3" type="primary">lanM</name>
    <name evidence="3" type="ORF">F0145_04795</name>
</gene>
<organism evidence="3 4">
    <name type="scientific">Adhaeribacter rhizoryzae</name>
    <dbReference type="NCBI Taxonomy" id="2607907"/>
    <lineage>
        <taxon>Bacteria</taxon>
        <taxon>Pseudomonadati</taxon>
        <taxon>Bacteroidota</taxon>
        <taxon>Cytophagia</taxon>
        <taxon>Cytophagales</taxon>
        <taxon>Hymenobacteraceae</taxon>
        <taxon>Adhaeribacter</taxon>
    </lineage>
</organism>
<dbReference type="AlphaFoldDB" id="A0A5M6DN46"/>
<protein>
    <submittedName>
        <fullName evidence="3">Type 2 lantipeptide synthetase LanM</fullName>
    </submittedName>
</protein>
<comment type="caution">
    <text evidence="3">The sequence shown here is derived from an EMBL/GenBank/DDBJ whole genome shotgun (WGS) entry which is preliminary data.</text>
</comment>
<dbReference type="PIRSF" id="PIRSF037228">
    <property type="entry name" value="Lant_mod_RumM"/>
    <property type="match status" value="1"/>
</dbReference>
<accession>A0A5M6DN46</accession>
<dbReference type="SMART" id="SM01260">
    <property type="entry name" value="LANC_like"/>
    <property type="match status" value="1"/>
</dbReference>
<dbReference type="InterPro" id="IPR007822">
    <property type="entry name" value="LANC-like"/>
</dbReference>
<feature type="domain" description="Lantibiotic biosynthesis protein dehydration" evidence="2">
    <location>
        <begin position="220"/>
        <end position="594"/>
    </location>
</feature>
<evidence type="ECO:0000256" key="1">
    <source>
        <dbReference type="PIRSR" id="PIRSR607822-1"/>
    </source>
</evidence>
<feature type="binding site" evidence="1">
    <location>
        <position position="984"/>
    </location>
    <ligand>
        <name>Zn(2+)</name>
        <dbReference type="ChEBI" id="CHEBI:29105"/>
    </ligand>
</feature>
<dbReference type="GO" id="GO:0005975">
    <property type="term" value="P:carbohydrate metabolic process"/>
    <property type="evidence" value="ECO:0007669"/>
    <property type="project" value="InterPro"/>
</dbReference>
<proteinExistence type="predicted"/>
<dbReference type="GO" id="GO:0031179">
    <property type="term" value="P:peptide modification"/>
    <property type="evidence" value="ECO:0007669"/>
    <property type="project" value="InterPro"/>
</dbReference>
<feature type="binding site" evidence="1">
    <location>
        <position position="939"/>
    </location>
    <ligand>
        <name>Zn(2+)</name>
        <dbReference type="ChEBI" id="CHEBI:29105"/>
    </ligand>
</feature>
<dbReference type="PRINTS" id="PR01950">
    <property type="entry name" value="LANCSUPER"/>
</dbReference>
<evidence type="ECO:0000259" key="2">
    <source>
        <dbReference type="Pfam" id="PF13575"/>
    </source>
</evidence>
<evidence type="ECO:0000313" key="3">
    <source>
        <dbReference type="EMBL" id="KAA5548833.1"/>
    </source>
</evidence>
<dbReference type="GO" id="GO:0046872">
    <property type="term" value="F:metal ion binding"/>
    <property type="evidence" value="ECO:0007669"/>
    <property type="project" value="UniProtKB-KW"/>
</dbReference>
<name>A0A5M6DN46_9BACT</name>
<feature type="binding site" evidence="1">
    <location>
        <position position="985"/>
    </location>
    <ligand>
        <name>Zn(2+)</name>
        <dbReference type="ChEBI" id="CHEBI:29105"/>
    </ligand>
</feature>
<evidence type="ECO:0000313" key="4">
    <source>
        <dbReference type="Proteomes" id="UP000323426"/>
    </source>
</evidence>
<keyword evidence="4" id="KW-1185">Reference proteome</keyword>
<dbReference type="InterPro" id="IPR025410">
    <property type="entry name" value="Lant_dehyd"/>
</dbReference>
<dbReference type="Gene3D" id="1.50.10.10">
    <property type="match status" value="1"/>
</dbReference>
<keyword evidence="1" id="KW-0862">Zinc</keyword>
<dbReference type="SUPFAM" id="SSF158745">
    <property type="entry name" value="LanC-like"/>
    <property type="match status" value="1"/>
</dbReference>
<dbReference type="CDD" id="cd04792">
    <property type="entry name" value="LanM-like"/>
    <property type="match status" value="1"/>
</dbReference>
<dbReference type="NCBIfam" id="TIGR03897">
    <property type="entry name" value="lanti_2_LanM"/>
    <property type="match status" value="1"/>
</dbReference>
<reference evidence="3 4" key="1">
    <citation type="submission" date="2019-09" db="EMBL/GenBank/DDBJ databases">
        <title>Genome sequence and assembly of Adhaeribacter sp.</title>
        <authorList>
            <person name="Chhetri G."/>
        </authorList>
    </citation>
    <scope>NUCLEOTIDE SEQUENCE [LARGE SCALE GENOMIC DNA]</scope>
    <source>
        <strain evidence="3 4">DK36</strain>
    </source>
</reference>